<organism evidence="2 3">
    <name type="scientific">Pleurodeles waltl</name>
    <name type="common">Iberian ribbed newt</name>
    <dbReference type="NCBI Taxonomy" id="8319"/>
    <lineage>
        <taxon>Eukaryota</taxon>
        <taxon>Metazoa</taxon>
        <taxon>Chordata</taxon>
        <taxon>Craniata</taxon>
        <taxon>Vertebrata</taxon>
        <taxon>Euteleostomi</taxon>
        <taxon>Amphibia</taxon>
        <taxon>Batrachia</taxon>
        <taxon>Caudata</taxon>
        <taxon>Salamandroidea</taxon>
        <taxon>Salamandridae</taxon>
        <taxon>Pleurodelinae</taxon>
        <taxon>Pleurodeles</taxon>
    </lineage>
</organism>
<feature type="region of interest" description="Disordered" evidence="1">
    <location>
        <begin position="1"/>
        <end position="58"/>
    </location>
</feature>
<feature type="compositionally biased region" description="Polar residues" evidence="1">
    <location>
        <begin position="34"/>
        <end position="58"/>
    </location>
</feature>
<keyword evidence="3" id="KW-1185">Reference proteome</keyword>
<feature type="compositionally biased region" description="Basic and acidic residues" evidence="1">
    <location>
        <begin position="8"/>
        <end position="25"/>
    </location>
</feature>
<protein>
    <submittedName>
        <fullName evidence="2">Uncharacterized protein</fullName>
    </submittedName>
</protein>
<evidence type="ECO:0000256" key="1">
    <source>
        <dbReference type="SAM" id="MobiDB-lite"/>
    </source>
</evidence>
<dbReference type="AlphaFoldDB" id="A0AAV7NTR3"/>
<sequence length="58" mass="6444">GNQCSTCREGEISPHHHRNDAELANKSRIPRTDPGTSENPTTRRGCQSACRKSTQRLP</sequence>
<dbReference type="Proteomes" id="UP001066276">
    <property type="component" value="Chromosome 8"/>
</dbReference>
<reference evidence="2" key="1">
    <citation type="journal article" date="2022" name="bioRxiv">
        <title>Sequencing and chromosome-scale assembly of the giantPleurodeles waltlgenome.</title>
        <authorList>
            <person name="Brown T."/>
            <person name="Elewa A."/>
            <person name="Iarovenko S."/>
            <person name="Subramanian E."/>
            <person name="Araus A.J."/>
            <person name="Petzold A."/>
            <person name="Susuki M."/>
            <person name="Suzuki K.-i.T."/>
            <person name="Hayashi T."/>
            <person name="Toyoda A."/>
            <person name="Oliveira C."/>
            <person name="Osipova E."/>
            <person name="Leigh N.D."/>
            <person name="Simon A."/>
            <person name="Yun M.H."/>
        </authorList>
    </citation>
    <scope>NUCLEOTIDE SEQUENCE</scope>
    <source>
        <strain evidence="2">20211129_DDA</strain>
        <tissue evidence="2">Liver</tissue>
    </source>
</reference>
<accession>A0AAV7NTR3</accession>
<proteinExistence type="predicted"/>
<feature type="non-terminal residue" evidence="2">
    <location>
        <position position="1"/>
    </location>
</feature>
<gene>
    <name evidence="2" type="ORF">NDU88_007013</name>
</gene>
<feature type="non-terminal residue" evidence="2">
    <location>
        <position position="58"/>
    </location>
</feature>
<evidence type="ECO:0000313" key="3">
    <source>
        <dbReference type="Proteomes" id="UP001066276"/>
    </source>
</evidence>
<dbReference type="EMBL" id="JANPWB010000012">
    <property type="protein sequence ID" value="KAJ1118826.1"/>
    <property type="molecule type" value="Genomic_DNA"/>
</dbReference>
<evidence type="ECO:0000313" key="2">
    <source>
        <dbReference type="EMBL" id="KAJ1118826.1"/>
    </source>
</evidence>
<comment type="caution">
    <text evidence="2">The sequence shown here is derived from an EMBL/GenBank/DDBJ whole genome shotgun (WGS) entry which is preliminary data.</text>
</comment>
<name>A0AAV7NTR3_PLEWA</name>